<dbReference type="InterPro" id="IPR027815">
    <property type="entry name" value="CSC1/OSCA1-like_cyt"/>
</dbReference>
<dbReference type="EMBL" id="CM029047">
    <property type="protein sequence ID" value="KAG2585208.1"/>
    <property type="molecule type" value="Genomic_DNA"/>
</dbReference>
<protein>
    <recommendedName>
        <fullName evidence="2">CSC1/OSCA1-like cytosolic domain-containing protein</fullName>
    </recommendedName>
</protein>
<feature type="compositionally biased region" description="Low complexity" evidence="1">
    <location>
        <begin position="71"/>
        <end position="82"/>
    </location>
</feature>
<name>A0A8T0RJP3_PANVG</name>
<organism evidence="3 4">
    <name type="scientific">Panicum virgatum</name>
    <name type="common">Blackwell switchgrass</name>
    <dbReference type="NCBI Taxonomy" id="38727"/>
    <lineage>
        <taxon>Eukaryota</taxon>
        <taxon>Viridiplantae</taxon>
        <taxon>Streptophyta</taxon>
        <taxon>Embryophyta</taxon>
        <taxon>Tracheophyta</taxon>
        <taxon>Spermatophyta</taxon>
        <taxon>Magnoliopsida</taxon>
        <taxon>Liliopsida</taxon>
        <taxon>Poales</taxon>
        <taxon>Poaceae</taxon>
        <taxon>PACMAD clade</taxon>
        <taxon>Panicoideae</taxon>
        <taxon>Panicodae</taxon>
        <taxon>Paniceae</taxon>
        <taxon>Panicinae</taxon>
        <taxon>Panicum</taxon>
        <taxon>Panicum sect. Hiantes</taxon>
    </lineage>
</organism>
<dbReference type="PANTHER" id="PTHR13018:SF48">
    <property type="entry name" value="OS05G0594700 PROTEIN"/>
    <property type="match status" value="1"/>
</dbReference>
<feature type="compositionally biased region" description="Basic residues" evidence="1">
    <location>
        <begin position="51"/>
        <end position="70"/>
    </location>
</feature>
<dbReference type="GO" id="GO:0005227">
    <property type="term" value="F:calcium-activated cation channel activity"/>
    <property type="evidence" value="ECO:0007669"/>
    <property type="project" value="InterPro"/>
</dbReference>
<evidence type="ECO:0000259" key="2">
    <source>
        <dbReference type="Pfam" id="PF14703"/>
    </source>
</evidence>
<dbReference type="AlphaFoldDB" id="A0A8T0RJP3"/>
<dbReference type="PANTHER" id="PTHR13018">
    <property type="entry name" value="PROBABLE MEMBRANE PROTEIN DUF221-RELATED"/>
    <property type="match status" value="1"/>
</dbReference>
<feature type="domain" description="CSC1/OSCA1-like cytosolic" evidence="2">
    <location>
        <begin position="160"/>
        <end position="226"/>
    </location>
</feature>
<dbReference type="Proteomes" id="UP000823388">
    <property type="component" value="Chromosome 6K"/>
</dbReference>
<dbReference type="InterPro" id="IPR045122">
    <property type="entry name" value="Csc1-like"/>
</dbReference>
<keyword evidence="4" id="KW-1185">Reference proteome</keyword>
<evidence type="ECO:0000256" key="1">
    <source>
        <dbReference type="SAM" id="MobiDB-lite"/>
    </source>
</evidence>
<evidence type="ECO:0000313" key="4">
    <source>
        <dbReference type="Proteomes" id="UP000823388"/>
    </source>
</evidence>
<sequence>MPPGGGASCLGGGLATRALRLRASPRHARCFLALLRAPLHRGGLRGGAARPARRRGLRRRDRQRRWHASPRRGGPAAAAAPPRRLPRLPRPRHLAVLPTPSLPPELPPAVVGRIRALPHGATAAAAVEAPSRRARRWRVASGQPSPGGPHPHRDQWLQYNLITLLHQEAEERKNVMKDPNSVVPAAFVSFRSRWGASVCAQTKHTSNPTVWLTEWAPEPRDVYWNNLSIPFISLTIRRLIIDVHSSSLTSFMSFQ</sequence>
<comment type="caution">
    <text evidence="3">The sequence shown here is derived from an EMBL/GenBank/DDBJ whole genome shotgun (WGS) entry which is preliminary data.</text>
</comment>
<dbReference type="Pfam" id="PF14703">
    <property type="entry name" value="PHM7_cyt"/>
    <property type="match status" value="1"/>
</dbReference>
<accession>A0A8T0RJP3</accession>
<dbReference type="OrthoDB" id="784333at2759"/>
<feature type="region of interest" description="Disordered" evidence="1">
    <location>
        <begin position="42"/>
        <end position="89"/>
    </location>
</feature>
<dbReference type="GO" id="GO:0005886">
    <property type="term" value="C:plasma membrane"/>
    <property type="evidence" value="ECO:0007669"/>
    <property type="project" value="TreeGrafter"/>
</dbReference>
<evidence type="ECO:0000313" key="3">
    <source>
        <dbReference type="EMBL" id="KAG2585208.1"/>
    </source>
</evidence>
<reference evidence="3" key="1">
    <citation type="submission" date="2020-05" db="EMBL/GenBank/DDBJ databases">
        <title>WGS assembly of Panicum virgatum.</title>
        <authorList>
            <person name="Lovell J.T."/>
            <person name="Jenkins J."/>
            <person name="Shu S."/>
            <person name="Juenger T.E."/>
            <person name="Schmutz J."/>
        </authorList>
    </citation>
    <scope>NUCLEOTIDE SEQUENCE</scope>
    <source>
        <strain evidence="3">AP13</strain>
    </source>
</reference>
<gene>
    <name evidence="3" type="ORF">PVAP13_6KG378306</name>
</gene>
<proteinExistence type="predicted"/>